<dbReference type="InterPro" id="IPR041492">
    <property type="entry name" value="HAD_2"/>
</dbReference>
<protein>
    <submittedName>
        <fullName evidence="1">HAD family hydrolase</fullName>
    </submittedName>
</protein>
<dbReference type="InterPro" id="IPR006439">
    <property type="entry name" value="HAD-SF_hydro_IA"/>
</dbReference>
<dbReference type="InterPro" id="IPR023214">
    <property type="entry name" value="HAD_sf"/>
</dbReference>
<organism evidence="1 2">
    <name type="scientific">Paenisporosarcina macmurdoensis</name>
    <dbReference type="NCBI Taxonomy" id="212659"/>
    <lineage>
        <taxon>Bacteria</taxon>
        <taxon>Bacillati</taxon>
        <taxon>Bacillota</taxon>
        <taxon>Bacilli</taxon>
        <taxon>Bacillales</taxon>
        <taxon>Caryophanaceae</taxon>
        <taxon>Paenisporosarcina</taxon>
    </lineage>
</organism>
<dbReference type="NCBIfam" id="TIGR01549">
    <property type="entry name" value="HAD-SF-IA-v1"/>
    <property type="match status" value="1"/>
</dbReference>
<dbReference type="SFLD" id="SFLDS00003">
    <property type="entry name" value="Haloacid_Dehalogenase"/>
    <property type="match status" value="1"/>
</dbReference>
<dbReference type="Gene3D" id="3.40.50.1000">
    <property type="entry name" value="HAD superfamily/HAD-like"/>
    <property type="match status" value="1"/>
</dbReference>
<keyword evidence="2" id="KW-1185">Reference proteome</keyword>
<dbReference type="Pfam" id="PF13419">
    <property type="entry name" value="HAD_2"/>
    <property type="match status" value="1"/>
</dbReference>
<dbReference type="GO" id="GO:0016787">
    <property type="term" value="F:hydrolase activity"/>
    <property type="evidence" value="ECO:0007669"/>
    <property type="project" value="UniProtKB-KW"/>
</dbReference>
<accession>A0ABW1L8C7</accession>
<evidence type="ECO:0000313" key="1">
    <source>
        <dbReference type="EMBL" id="MFC6039795.1"/>
    </source>
</evidence>
<dbReference type="PRINTS" id="PR00413">
    <property type="entry name" value="HADHALOGNASE"/>
</dbReference>
<reference evidence="2" key="1">
    <citation type="journal article" date="2019" name="Int. J. Syst. Evol. Microbiol.">
        <title>The Global Catalogue of Microorganisms (GCM) 10K type strain sequencing project: providing services to taxonomists for standard genome sequencing and annotation.</title>
        <authorList>
            <consortium name="The Broad Institute Genomics Platform"/>
            <consortium name="The Broad Institute Genome Sequencing Center for Infectious Disease"/>
            <person name="Wu L."/>
            <person name="Ma J."/>
        </authorList>
    </citation>
    <scope>NUCLEOTIDE SEQUENCE [LARGE SCALE GENOMIC DNA]</scope>
    <source>
        <strain evidence="2">CCUG 54527</strain>
    </source>
</reference>
<dbReference type="InterPro" id="IPR023198">
    <property type="entry name" value="PGP-like_dom2"/>
</dbReference>
<dbReference type="EMBL" id="JBHSRI010000018">
    <property type="protein sequence ID" value="MFC6039795.1"/>
    <property type="molecule type" value="Genomic_DNA"/>
</dbReference>
<dbReference type="Gene3D" id="1.10.150.240">
    <property type="entry name" value="Putative phosphatase, domain 2"/>
    <property type="match status" value="1"/>
</dbReference>
<dbReference type="PANTHER" id="PTHR18901">
    <property type="entry name" value="2-DEOXYGLUCOSE-6-PHOSPHATE PHOSPHATASE 2"/>
    <property type="match status" value="1"/>
</dbReference>
<dbReference type="RefSeq" id="WP_377733966.1">
    <property type="nucleotide sequence ID" value="NZ_JBHSRI010000018.1"/>
</dbReference>
<dbReference type="CDD" id="cd16423">
    <property type="entry name" value="HAD_BPGM-like"/>
    <property type="match status" value="1"/>
</dbReference>
<comment type="caution">
    <text evidence="1">The sequence shown here is derived from an EMBL/GenBank/DDBJ whole genome shotgun (WGS) entry which is preliminary data.</text>
</comment>
<proteinExistence type="predicted"/>
<gene>
    <name evidence="1" type="ORF">ACFPYN_10230</name>
</gene>
<dbReference type="NCBIfam" id="TIGR01509">
    <property type="entry name" value="HAD-SF-IA-v3"/>
    <property type="match status" value="1"/>
</dbReference>
<name>A0ABW1L8C7_9BACL</name>
<dbReference type="SUPFAM" id="SSF56784">
    <property type="entry name" value="HAD-like"/>
    <property type="match status" value="1"/>
</dbReference>
<dbReference type="SFLD" id="SFLDG01135">
    <property type="entry name" value="C1.5.6:_HAD__Beta-PGM__Phospha"/>
    <property type="match status" value="1"/>
</dbReference>
<dbReference type="InterPro" id="IPR036412">
    <property type="entry name" value="HAD-like_sf"/>
</dbReference>
<keyword evidence="1" id="KW-0378">Hydrolase</keyword>
<sequence>MIKAVIFDFDGLIIDTETVWYEAYKDALLQHEMNLTIEQFALVIGTDDTVLDTYILSNIKESSTISEIKKLATKLFHEKIGQPILRDGVKDYLLAAKEAGLKIGLASSSKRNWVEKFLTQLHIIHYFEVIKTSDDVTSVKPNPELYIQAIKALGVRPDEAVAFEDSLNGLKAARAAGLKCVIFPNPVTTNLAFEDHSLRLSSMAERPLEFILKELSGT</sequence>
<dbReference type="Proteomes" id="UP001596170">
    <property type="component" value="Unassembled WGS sequence"/>
</dbReference>
<dbReference type="PANTHER" id="PTHR18901:SF38">
    <property type="entry name" value="PSEUDOURIDINE-5'-PHOSPHATASE"/>
    <property type="match status" value="1"/>
</dbReference>
<dbReference type="SFLD" id="SFLDG01129">
    <property type="entry name" value="C1.5:_HAD__Beta-PGM__Phosphata"/>
    <property type="match status" value="1"/>
</dbReference>
<evidence type="ECO:0000313" key="2">
    <source>
        <dbReference type="Proteomes" id="UP001596170"/>
    </source>
</evidence>